<gene>
    <name evidence="3" type="ORF">AMQ74_01417</name>
</gene>
<evidence type="ECO:0000313" key="3">
    <source>
        <dbReference type="EMBL" id="KYC49500.1"/>
    </source>
</evidence>
<evidence type="ECO:0000256" key="1">
    <source>
        <dbReference type="SAM" id="Phobius"/>
    </source>
</evidence>
<feature type="transmembrane region" description="Helical" evidence="1">
    <location>
        <begin position="7"/>
        <end position="27"/>
    </location>
</feature>
<dbReference type="Proteomes" id="UP000075578">
    <property type="component" value="Unassembled WGS sequence"/>
</dbReference>
<sequence length="290" mass="31887">MDKKRIGVFAIVGASVMWAIEPIFAKLSYANSSVVQTSAFRAIFVTIVALIYALTTNGRSIKIKKKEFSVIFYIAVFGTLVADLLFYIALTKIPVLNAVLIGHLQPIFIVLIGYFILKDEKHSKYDYAGIAVMIIGALLVTSQNLQNLLMLRIGTVGDLLVVGATVSWATTGVVARKYLKGMNCGIITFYRFLIAAIFFSIYLLFKSEFHFGSINQIIIGIIVGVGYILYYEGLRRVKAAQAGALELSTPFFAAILGFLVLGELVTLMQIVGILILCIGVYLLSKKEENN</sequence>
<feature type="transmembrane region" description="Helical" evidence="1">
    <location>
        <begin position="242"/>
        <end position="261"/>
    </location>
</feature>
<dbReference type="Gene3D" id="1.10.3730.20">
    <property type="match status" value="1"/>
</dbReference>
<feature type="domain" description="EamA" evidence="2">
    <location>
        <begin position="6"/>
        <end position="141"/>
    </location>
</feature>
<dbReference type="SUPFAM" id="SSF103481">
    <property type="entry name" value="Multidrug resistance efflux transporter EmrE"/>
    <property type="match status" value="2"/>
</dbReference>
<dbReference type="InterPro" id="IPR037185">
    <property type="entry name" value="EmrE-like"/>
</dbReference>
<reference evidence="3 4" key="1">
    <citation type="journal article" date="2016" name="ISME J.">
        <title>Chasing the elusive Euryarchaeota class WSA2: genomes reveal a uniquely fastidious methyl-reducing methanogen.</title>
        <authorList>
            <person name="Nobu M.K."/>
            <person name="Narihiro T."/>
            <person name="Kuroda K."/>
            <person name="Mei R."/>
            <person name="Liu W.T."/>
        </authorList>
    </citation>
    <scope>NUCLEOTIDE SEQUENCE [LARGE SCALE GENOMIC DNA]</scope>
    <source>
        <strain evidence="3">U1lsi0528_Bin089</strain>
    </source>
</reference>
<keyword evidence="1" id="KW-0472">Membrane</keyword>
<proteinExistence type="predicted"/>
<evidence type="ECO:0000313" key="4">
    <source>
        <dbReference type="Proteomes" id="UP000075578"/>
    </source>
</evidence>
<dbReference type="PANTHER" id="PTHR22911:SF137">
    <property type="entry name" value="SOLUTE CARRIER FAMILY 35 MEMBER G2-RELATED"/>
    <property type="match status" value="1"/>
</dbReference>
<feature type="transmembrane region" description="Helical" evidence="1">
    <location>
        <begin position="267"/>
        <end position="284"/>
    </location>
</feature>
<dbReference type="AlphaFoldDB" id="A0A150IX17"/>
<name>A0A150IX17_9EURY</name>
<dbReference type="InterPro" id="IPR000620">
    <property type="entry name" value="EamA_dom"/>
</dbReference>
<feature type="transmembrane region" description="Helical" evidence="1">
    <location>
        <begin position="95"/>
        <end position="117"/>
    </location>
</feature>
<feature type="transmembrane region" description="Helical" evidence="1">
    <location>
        <begin position="39"/>
        <end position="58"/>
    </location>
</feature>
<feature type="transmembrane region" description="Helical" evidence="1">
    <location>
        <begin position="124"/>
        <end position="141"/>
    </location>
</feature>
<dbReference type="EMBL" id="LNGD01000102">
    <property type="protein sequence ID" value="KYC49500.1"/>
    <property type="molecule type" value="Genomic_DNA"/>
</dbReference>
<dbReference type="Pfam" id="PF00892">
    <property type="entry name" value="EamA"/>
    <property type="match status" value="2"/>
</dbReference>
<feature type="transmembrane region" description="Helical" evidence="1">
    <location>
        <begin position="211"/>
        <end position="230"/>
    </location>
</feature>
<accession>A0A150IX17</accession>
<dbReference type="GO" id="GO:0016020">
    <property type="term" value="C:membrane"/>
    <property type="evidence" value="ECO:0007669"/>
    <property type="project" value="InterPro"/>
</dbReference>
<feature type="transmembrane region" description="Helical" evidence="1">
    <location>
        <begin position="187"/>
        <end position="205"/>
    </location>
</feature>
<keyword evidence="1" id="KW-0812">Transmembrane</keyword>
<organism evidence="3 4">
    <name type="scientific">Candidatus Methanofastidiosum methylothiophilum</name>
    <dbReference type="NCBI Taxonomy" id="1705564"/>
    <lineage>
        <taxon>Archaea</taxon>
        <taxon>Methanobacteriati</taxon>
        <taxon>Methanobacteriota</taxon>
        <taxon>Stenosarchaea group</taxon>
        <taxon>Candidatus Methanofastidiosia</taxon>
        <taxon>Candidatus Methanofastidiosales</taxon>
        <taxon>Candidatus Methanofastidiosaceae</taxon>
        <taxon>Candidatus Methanofastidiosum</taxon>
    </lineage>
</organism>
<feature type="transmembrane region" description="Helical" evidence="1">
    <location>
        <begin position="70"/>
        <end position="89"/>
    </location>
</feature>
<protein>
    <submittedName>
        <fullName evidence="3">Putative DMT superfamily transporter inner membrane protein</fullName>
    </submittedName>
</protein>
<dbReference type="PANTHER" id="PTHR22911">
    <property type="entry name" value="ACYL-MALONYL CONDENSING ENZYME-RELATED"/>
    <property type="match status" value="1"/>
</dbReference>
<feature type="domain" description="EamA" evidence="2">
    <location>
        <begin position="156"/>
        <end position="284"/>
    </location>
</feature>
<comment type="caution">
    <text evidence="3">The sequence shown here is derived from an EMBL/GenBank/DDBJ whole genome shotgun (WGS) entry which is preliminary data.</text>
</comment>
<keyword evidence="1" id="KW-1133">Transmembrane helix</keyword>
<evidence type="ECO:0000259" key="2">
    <source>
        <dbReference type="Pfam" id="PF00892"/>
    </source>
</evidence>
<feature type="transmembrane region" description="Helical" evidence="1">
    <location>
        <begin position="153"/>
        <end position="175"/>
    </location>
</feature>